<evidence type="ECO:0000256" key="1">
    <source>
        <dbReference type="ARBA" id="ARBA00022485"/>
    </source>
</evidence>
<keyword evidence="3" id="KW-0677">Repeat</keyword>
<dbReference type="PROSITE" id="PS00198">
    <property type="entry name" value="4FE4S_FER_1"/>
    <property type="match status" value="1"/>
</dbReference>
<dbReference type="InterPro" id="IPR017896">
    <property type="entry name" value="4Fe4S_Fe-S-bd"/>
</dbReference>
<dbReference type="PANTHER" id="PTHR10849:SF35">
    <property type="entry name" value="FORMATE HYDROGENLYASE SUBUNIT 6-RELATED"/>
    <property type="match status" value="1"/>
</dbReference>
<dbReference type="AlphaFoldDB" id="A0A0G2ZFN1"/>
<dbReference type="GO" id="GO:0046872">
    <property type="term" value="F:metal ion binding"/>
    <property type="evidence" value="ECO:0007669"/>
    <property type="project" value="UniProtKB-KW"/>
</dbReference>
<evidence type="ECO:0000313" key="8">
    <source>
        <dbReference type="Proteomes" id="UP000035159"/>
    </source>
</evidence>
<dbReference type="RefSeq" id="WP_047754713.1">
    <property type="nucleotide sequence ID" value="NZ_CAJUHA010000017.1"/>
</dbReference>
<evidence type="ECO:0000256" key="4">
    <source>
        <dbReference type="ARBA" id="ARBA00023004"/>
    </source>
</evidence>
<keyword evidence="1" id="KW-0004">4Fe-4S</keyword>
<dbReference type="PATRIC" id="fig|1330330.3.peg.1384"/>
<dbReference type="KEGG" id="kpf:IX53_06830"/>
<accession>A0A0G2ZFN1</accession>
<gene>
    <name evidence="7" type="ORF">IX53_06830</name>
</gene>
<keyword evidence="8" id="KW-1185">Reference proteome</keyword>
<dbReference type="Pfam" id="PF12838">
    <property type="entry name" value="Fer4_7"/>
    <property type="match status" value="1"/>
</dbReference>
<evidence type="ECO:0000256" key="2">
    <source>
        <dbReference type="ARBA" id="ARBA00022723"/>
    </source>
</evidence>
<dbReference type="PANTHER" id="PTHR10849">
    <property type="entry name" value="NADH DEHYDROGENASE UBIQUINONE IRON-SULFUR PROTEIN 8, MITOCHONDRIAL"/>
    <property type="match status" value="1"/>
</dbReference>
<organism evidence="7 8">
    <name type="scientific">Kosmotoga pacifica</name>
    <dbReference type="NCBI Taxonomy" id="1330330"/>
    <lineage>
        <taxon>Bacteria</taxon>
        <taxon>Thermotogati</taxon>
        <taxon>Thermotogota</taxon>
        <taxon>Thermotogae</taxon>
        <taxon>Kosmotogales</taxon>
        <taxon>Kosmotogaceae</taxon>
        <taxon>Kosmotoga</taxon>
    </lineage>
</organism>
<dbReference type="STRING" id="1330330.IX53_06830"/>
<dbReference type="GO" id="GO:0009060">
    <property type="term" value="P:aerobic respiration"/>
    <property type="evidence" value="ECO:0007669"/>
    <property type="project" value="TreeGrafter"/>
</dbReference>
<dbReference type="Gene3D" id="3.30.70.3270">
    <property type="match status" value="1"/>
</dbReference>
<dbReference type="InterPro" id="IPR010226">
    <property type="entry name" value="NADH_quinone_OxRdtase_chainI"/>
</dbReference>
<dbReference type="GO" id="GO:0003954">
    <property type="term" value="F:NADH dehydrogenase activity"/>
    <property type="evidence" value="ECO:0007669"/>
    <property type="project" value="TreeGrafter"/>
</dbReference>
<dbReference type="OrthoDB" id="9803192at2"/>
<protein>
    <submittedName>
        <fullName evidence="7">4Fe-4S ferredoxin</fullName>
    </submittedName>
</protein>
<name>A0A0G2ZFN1_9BACT</name>
<dbReference type="PROSITE" id="PS51379">
    <property type="entry name" value="4FE4S_FER_2"/>
    <property type="match status" value="2"/>
</dbReference>
<dbReference type="Proteomes" id="UP000035159">
    <property type="component" value="Chromosome"/>
</dbReference>
<keyword evidence="4" id="KW-0408">Iron</keyword>
<evidence type="ECO:0000259" key="6">
    <source>
        <dbReference type="PROSITE" id="PS51379"/>
    </source>
</evidence>
<evidence type="ECO:0000256" key="5">
    <source>
        <dbReference type="ARBA" id="ARBA00023014"/>
    </source>
</evidence>
<evidence type="ECO:0000313" key="7">
    <source>
        <dbReference type="EMBL" id="AKI97578.1"/>
    </source>
</evidence>
<feature type="domain" description="4Fe-4S ferredoxin-type" evidence="6">
    <location>
        <begin position="38"/>
        <end position="67"/>
    </location>
</feature>
<dbReference type="EMBL" id="CP011232">
    <property type="protein sequence ID" value="AKI97578.1"/>
    <property type="molecule type" value="Genomic_DNA"/>
</dbReference>
<dbReference type="GO" id="GO:0051539">
    <property type="term" value="F:4 iron, 4 sulfur cluster binding"/>
    <property type="evidence" value="ECO:0007669"/>
    <property type="project" value="UniProtKB-KW"/>
</dbReference>
<feature type="domain" description="4Fe-4S ferredoxin-type" evidence="6">
    <location>
        <begin position="73"/>
        <end position="103"/>
    </location>
</feature>
<dbReference type="GO" id="GO:0016020">
    <property type="term" value="C:membrane"/>
    <property type="evidence" value="ECO:0007669"/>
    <property type="project" value="InterPro"/>
</dbReference>
<keyword evidence="2" id="KW-0479">Metal-binding</keyword>
<keyword evidence="5" id="KW-0411">Iron-sulfur</keyword>
<reference evidence="7 8" key="1">
    <citation type="submission" date="2015-04" db="EMBL/GenBank/DDBJ databases">
        <title>Complete Genome Sequence of Kosmotoga pacifica SLHLJ1.</title>
        <authorList>
            <person name="Jiang L.J."/>
            <person name="Shao Z.Z."/>
            <person name="Jebbar M."/>
        </authorList>
    </citation>
    <scope>NUCLEOTIDE SEQUENCE [LARGE SCALE GENOMIC DNA]</scope>
    <source>
        <strain evidence="7 8">SLHLJ1</strain>
    </source>
</reference>
<dbReference type="InterPro" id="IPR017900">
    <property type="entry name" value="4Fe4S_Fe_S_CS"/>
</dbReference>
<sequence>MKAPKLRELKEAILNVFSKRFTTKYPFVTYEAPEVFRGKPVYNVELCVGCGACAQVCPAKAIELKDYLEKGIRILTVRYTDCIYCGQCQEKCIVEGGIVLTNDYITASLERSDDTNYNTVEKKLVKCERCGTVIATVDHLKWLVKRLGPYTYGHPNLMLIRQSELRIDSPKIQPREIVRREDHFELLCPKCRQLVVVEDAFK</sequence>
<proteinExistence type="predicted"/>
<dbReference type="SUPFAM" id="SSF54862">
    <property type="entry name" value="4Fe-4S ferredoxins"/>
    <property type="match status" value="1"/>
</dbReference>
<evidence type="ECO:0000256" key="3">
    <source>
        <dbReference type="ARBA" id="ARBA00022737"/>
    </source>
</evidence>